<evidence type="ECO:0000313" key="1">
    <source>
        <dbReference type="EMBL" id="GFY72737.1"/>
    </source>
</evidence>
<organism evidence="1 2">
    <name type="scientific">Trichonephila inaurata madagascariensis</name>
    <dbReference type="NCBI Taxonomy" id="2747483"/>
    <lineage>
        <taxon>Eukaryota</taxon>
        <taxon>Metazoa</taxon>
        <taxon>Ecdysozoa</taxon>
        <taxon>Arthropoda</taxon>
        <taxon>Chelicerata</taxon>
        <taxon>Arachnida</taxon>
        <taxon>Araneae</taxon>
        <taxon>Araneomorphae</taxon>
        <taxon>Entelegynae</taxon>
        <taxon>Araneoidea</taxon>
        <taxon>Nephilidae</taxon>
        <taxon>Trichonephila</taxon>
        <taxon>Trichonephila inaurata</taxon>
    </lineage>
</organism>
<evidence type="ECO:0000313" key="2">
    <source>
        <dbReference type="Proteomes" id="UP000886998"/>
    </source>
</evidence>
<name>A0A8X6YLN2_9ARAC</name>
<dbReference type="Proteomes" id="UP000886998">
    <property type="component" value="Unassembled WGS sequence"/>
</dbReference>
<keyword evidence="2" id="KW-1185">Reference proteome</keyword>
<dbReference type="OrthoDB" id="10283849at2759"/>
<accession>A0A8X6YLN2</accession>
<comment type="caution">
    <text evidence="1">The sequence shown here is derived from an EMBL/GenBank/DDBJ whole genome shotgun (WGS) entry which is preliminary data.</text>
</comment>
<dbReference type="AlphaFoldDB" id="A0A8X6YLN2"/>
<reference evidence="1" key="1">
    <citation type="submission" date="2020-08" db="EMBL/GenBank/DDBJ databases">
        <title>Multicomponent nature underlies the extraordinary mechanical properties of spider dragline silk.</title>
        <authorList>
            <person name="Kono N."/>
            <person name="Nakamura H."/>
            <person name="Mori M."/>
            <person name="Yoshida Y."/>
            <person name="Ohtoshi R."/>
            <person name="Malay A.D."/>
            <person name="Moran D.A.P."/>
            <person name="Tomita M."/>
            <person name="Numata K."/>
            <person name="Arakawa K."/>
        </authorList>
    </citation>
    <scope>NUCLEOTIDE SEQUENCE</scope>
</reference>
<gene>
    <name evidence="1" type="ORF">TNIN_174331</name>
</gene>
<proteinExistence type="predicted"/>
<sequence>MSSRYILQDKTNMYNKRSSRNINRYQCRYSSSRHCLVTESHFHSRMTANSCPWQVFDEGFRVKHGTPVMRYATATLPSGILAIPTNRYHCQSCH</sequence>
<dbReference type="EMBL" id="BMAV01019626">
    <property type="protein sequence ID" value="GFY72737.1"/>
    <property type="molecule type" value="Genomic_DNA"/>
</dbReference>
<protein>
    <submittedName>
        <fullName evidence="1">Uncharacterized protein</fullName>
    </submittedName>
</protein>